<evidence type="ECO:0000256" key="1">
    <source>
        <dbReference type="ARBA" id="ARBA00005329"/>
    </source>
</evidence>
<sequence length="535" mass="60430">MDQAKQLASAVTDKLSQAFVGMTDSTYKHAGTMTKLTGHPIGEGKHSITAGPQGPLVVDVQLLEKLQQFTREKIPPRNVHALGYGAYGEFTVTNDISEYTSADIFNAVGKKTPLFTRFSGIFTEVGDADTTRDPRGFAIKFYTKEGNWDLMGINTPVFAARDSKIGPDNVHAFKRDPRNGAWQSDQFWDFVALHPEGLHQVLMLYTDRTGTPMSWRTMNGYGCHTFSLLNKNGTRHWVKWHIISQQGARGFTVQQAKTVAGEDPNFLGRDLYNALESKQYPKWKLMMQIMPEADGYKNPWTFDCTKIWKHSDYPLIDVGEIVLNRNPTDYHSEVEQVAFAPTTYVPGMGLSPDKLLQGRLLIYDDTQYHRLGPNFKQLYINRAHGIEPMNNYVGGQHNQEIRNKFPHYYPSVFGGLQPDPKYKEQPMQTNGPADYYAPVDEYSDEDIYSQCTIFWNAIDDQQRLNMIDNFAVALVKVKEQKIVDLMINHLLKISSALGSGVRQKVEEKKAGKGKTAAELMVDNFAKDLMSINSSV</sequence>
<dbReference type="Gene3D" id="2.40.180.10">
    <property type="entry name" value="Catalase core domain"/>
    <property type="match status" value="1"/>
</dbReference>
<dbReference type="PIRSF" id="PIRSF038928">
    <property type="entry name" value="Catalase_clade1-3"/>
    <property type="match status" value="1"/>
</dbReference>
<dbReference type="Proteomes" id="UP001431209">
    <property type="component" value="Unassembled WGS sequence"/>
</dbReference>
<organism evidence="10 11">
    <name type="scientific">Acrasis kona</name>
    <dbReference type="NCBI Taxonomy" id="1008807"/>
    <lineage>
        <taxon>Eukaryota</taxon>
        <taxon>Discoba</taxon>
        <taxon>Heterolobosea</taxon>
        <taxon>Tetramitia</taxon>
        <taxon>Eutetramitia</taxon>
        <taxon>Acrasidae</taxon>
        <taxon>Acrasis</taxon>
    </lineage>
</organism>
<dbReference type="InterPro" id="IPR010582">
    <property type="entry name" value="Catalase_immune_responsive"/>
</dbReference>
<keyword evidence="3 8" id="KW-0349">Heme</keyword>
<keyword evidence="4 8" id="KW-0479">Metal-binding</keyword>
<dbReference type="InterPro" id="IPR011614">
    <property type="entry name" value="Catalase_core"/>
</dbReference>
<evidence type="ECO:0000256" key="5">
    <source>
        <dbReference type="ARBA" id="ARBA00023002"/>
    </source>
</evidence>
<dbReference type="SMART" id="SM01060">
    <property type="entry name" value="Catalase"/>
    <property type="match status" value="1"/>
</dbReference>
<dbReference type="Pfam" id="PF00199">
    <property type="entry name" value="Catalase"/>
    <property type="match status" value="1"/>
</dbReference>
<evidence type="ECO:0000256" key="3">
    <source>
        <dbReference type="ARBA" id="ARBA00022617"/>
    </source>
</evidence>
<evidence type="ECO:0000313" key="11">
    <source>
        <dbReference type="Proteomes" id="UP001431209"/>
    </source>
</evidence>
<evidence type="ECO:0000256" key="7">
    <source>
        <dbReference type="ARBA" id="ARBA00023324"/>
    </source>
</evidence>
<proteinExistence type="inferred from homology"/>
<evidence type="ECO:0000256" key="4">
    <source>
        <dbReference type="ARBA" id="ARBA00022723"/>
    </source>
</evidence>
<keyword evidence="7" id="KW-0376">Hydrogen peroxide</keyword>
<keyword evidence="2" id="KW-0575">Peroxidase</keyword>
<evidence type="ECO:0000256" key="6">
    <source>
        <dbReference type="ARBA" id="ARBA00023004"/>
    </source>
</evidence>
<dbReference type="GO" id="GO:0042744">
    <property type="term" value="P:hydrogen peroxide catabolic process"/>
    <property type="evidence" value="ECO:0007669"/>
    <property type="project" value="UniProtKB-KW"/>
</dbReference>
<evidence type="ECO:0000256" key="8">
    <source>
        <dbReference type="PIRSR" id="PIRSR038928-2"/>
    </source>
</evidence>
<comment type="similarity">
    <text evidence="1">Belongs to the catalase family.</text>
</comment>
<evidence type="ECO:0000313" key="10">
    <source>
        <dbReference type="EMBL" id="KAL0490717.1"/>
    </source>
</evidence>
<protein>
    <submittedName>
        <fullName evidence="10">Catalase</fullName>
    </submittedName>
</protein>
<dbReference type="InterPro" id="IPR020835">
    <property type="entry name" value="Catalase_sf"/>
</dbReference>
<dbReference type="GO" id="GO:0046872">
    <property type="term" value="F:metal ion binding"/>
    <property type="evidence" value="ECO:0007669"/>
    <property type="project" value="UniProtKB-KW"/>
</dbReference>
<evidence type="ECO:0000259" key="9">
    <source>
        <dbReference type="SMART" id="SM01060"/>
    </source>
</evidence>
<reference evidence="10 11" key="1">
    <citation type="submission" date="2024-03" db="EMBL/GenBank/DDBJ databases">
        <title>The Acrasis kona genome and developmental transcriptomes reveal deep origins of eukaryotic multicellular pathways.</title>
        <authorList>
            <person name="Sheikh S."/>
            <person name="Fu C.-J."/>
            <person name="Brown M.W."/>
            <person name="Baldauf S.L."/>
        </authorList>
    </citation>
    <scope>NUCLEOTIDE SEQUENCE [LARGE SCALE GENOMIC DNA]</scope>
    <source>
        <strain evidence="10 11">ATCC MYA-3509</strain>
    </source>
</reference>
<keyword evidence="6 8" id="KW-0408">Iron</keyword>
<keyword evidence="5" id="KW-0560">Oxidoreductase</keyword>
<dbReference type="PANTHER" id="PTHR11465">
    <property type="entry name" value="CATALASE"/>
    <property type="match status" value="1"/>
</dbReference>
<dbReference type="PROSITE" id="PS51402">
    <property type="entry name" value="CATALASE_3"/>
    <property type="match status" value="1"/>
</dbReference>
<dbReference type="GO" id="GO:0042542">
    <property type="term" value="P:response to hydrogen peroxide"/>
    <property type="evidence" value="ECO:0007669"/>
    <property type="project" value="TreeGrafter"/>
</dbReference>
<dbReference type="PANTHER" id="PTHR11465:SF9">
    <property type="entry name" value="CATALASE"/>
    <property type="match status" value="1"/>
</dbReference>
<feature type="domain" description="Catalase core" evidence="9">
    <location>
        <begin position="34"/>
        <end position="417"/>
    </location>
</feature>
<feature type="binding site" description="axial binding residue" evidence="8">
    <location>
        <position position="363"/>
    </location>
    <ligand>
        <name>heme</name>
        <dbReference type="ChEBI" id="CHEBI:30413"/>
    </ligand>
    <ligandPart>
        <name>Fe</name>
        <dbReference type="ChEBI" id="CHEBI:18248"/>
    </ligandPart>
</feature>
<dbReference type="PRINTS" id="PR00067">
    <property type="entry name" value="CATALASE"/>
</dbReference>
<keyword evidence="11" id="KW-1185">Reference proteome</keyword>
<dbReference type="InterPro" id="IPR018028">
    <property type="entry name" value="Catalase"/>
</dbReference>
<dbReference type="GO" id="GO:0004096">
    <property type="term" value="F:catalase activity"/>
    <property type="evidence" value="ECO:0007669"/>
    <property type="project" value="UniProtKB-EC"/>
</dbReference>
<dbReference type="Pfam" id="PF06628">
    <property type="entry name" value="Catalase-rel"/>
    <property type="match status" value="1"/>
</dbReference>
<dbReference type="GO" id="GO:0005737">
    <property type="term" value="C:cytoplasm"/>
    <property type="evidence" value="ECO:0007669"/>
    <property type="project" value="TreeGrafter"/>
</dbReference>
<dbReference type="GO" id="GO:0020037">
    <property type="term" value="F:heme binding"/>
    <property type="evidence" value="ECO:0007669"/>
    <property type="project" value="InterPro"/>
</dbReference>
<dbReference type="InterPro" id="IPR024711">
    <property type="entry name" value="Catalase_clade1/3"/>
</dbReference>
<evidence type="ECO:0000256" key="2">
    <source>
        <dbReference type="ARBA" id="ARBA00022559"/>
    </source>
</evidence>
<comment type="cofactor">
    <cofactor evidence="8">
        <name>heme</name>
        <dbReference type="ChEBI" id="CHEBI:30413"/>
    </cofactor>
</comment>
<comment type="caution">
    <text evidence="10">The sequence shown here is derived from an EMBL/GenBank/DDBJ whole genome shotgun (WGS) entry which is preliminary data.</text>
</comment>
<dbReference type="EMBL" id="JAOPGA020001709">
    <property type="protein sequence ID" value="KAL0490717.1"/>
    <property type="molecule type" value="Genomic_DNA"/>
</dbReference>
<accession>A0AAW2ZPY0</accession>
<dbReference type="AlphaFoldDB" id="A0AAW2ZPY0"/>
<dbReference type="SUPFAM" id="SSF56634">
    <property type="entry name" value="Heme-dependent catalase-like"/>
    <property type="match status" value="1"/>
</dbReference>
<name>A0AAW2ZPY0_9EUKA</name>
<gene>
    <name evidence="10" type="ORF">AKO1_009673</name>
</gene>